<evidence type="ECO:0000313" key="11">
    <source>
        <dbReference type="Proteomes" id="UP000646827"/>
    </source>
</evidence>
<keyword evidence="5 8" id="KW-1133">Transmembrane helix</keyword>
<accession>A0A8H7VIG2</accession>
<feature type="domain" description="Phosphatidic acid phosphatase type 2/haloperoxidase" evidence="9">
    <location>
        <begin position="93"/>
        <end position="212"/>
    </location>
</feature>
<organism evidence="10 11">
    <name type="scientific">Circinella minor</name>
    <dbReference type="NCBI Taxonomy" id="1195481"/>
    <lineage>
        <taxon>Eukaryota</taxon>
        <taxon>Fungi</taxon>
        <taxon>Fungi incertae sedis</taxon>
        <taxon>Mucoromycota</taxon>
        <taxon>Mucoromycotina</taxon>
        <taxon>Mucoromycetes</taxon>
        <taxon>Mucorales</taxon>
        <taxon>Lichtheimiaceae</taxon>
        <taxon>Circinella</taxon>
    </lineage>
</organism>
<dbReference type="PANTHER" id="PTHR14969">
    <property type="entry name" value="SPHINGOSINE-1-PHOSPHATE PHOSPHOHYDROLASE"/>
    <property type="match status" value="1"/>
</dbReference>
<feature type="transmembrane region" description="Helical" evidence="8">
    <location>
        <begin position="257"/>
        <end position="273"/>
    </location>
</feature>
<evidence type="ECO:0000256" key="6">
    <source>
        <dbReference type="ARBA" id="ARBA00023136"/>
    </source>
</evidence>
<dbReference type="AlphaFoldDB" id="A0A8H7VIG2"/>
<evidence type="ECO:0000256" key="7">
    <source>
        <dbReference type="ARBA" id="ARBA00038324"/>
    </source>
</evidence>
<evidence type="ECO:0000256" key="1">
    <source>
        <dbReference type="ARBA" id="ARBA00004477"/>
    </source>
</evidence>
<comment type="subcellular location">
    <subcellularLocation>
        <location evidence="1">Endoplasmic reticulum membrane</location>
        <topology evidence="1">Multi-pass membrane protein</topology>
    </subcellularLocation>
</comment>
<evidence type="ECO:0000256" key="4">
    <source>
        <dbReference type="ARBA" id="ARBA00022824"/>
    </source>
</evidence>
<keyword evidence="4" id="KW-0256">Endoplasmic reticulum</keyword>
<feature type="transmembrane region" description="Helical" evidence="8">
    <location>
        <begin position="197"/>
        <end position="214"/>
    </location>
</feature>
<dbReference type="OrthoDB" id="301434at2759"/>
<dbReference type="GO" id="GO:0005789">
    <property type="term" value="C:endoplasmic reticulum membrane"/>
    <property type="evidence" value="ECO:0007669"/>
    <property type="project" value="UniProtKB-SubCell"/>
</dbReference>
<name>A0A8H7VIG2_9FUNG</name>
<sequence>MGRVVFKTVESDIDAGTHDERLYDKALHPWRSKLRRWLTPLVRAETPYIAKLQSTIRTPVLDYYFLWTANLGTHTFFMIFLPILIWFENQHSKGIVCMAAFGVFTSGFVKDFMCLPRPLSPPVHRLSMSSSTSLEYGFPSTHSTNSISAALFMISVACESYSPDSPLRVVCIIGAFFYAVSIVFGRIYCGMHSVTDVVGGAILAYILYWVQWNFRYEFNDIFLNDSIVPIIFIVLGCLGLISIHPDPIERCPCFEDSVCFMAVLIGVFPGSWLCQHSDYCQLGQQTLALTQSTLPVAAFIVISKLILGVAVLFLWRIVVKKICYFILPPIYRAFNLPHRKFEIGARTYKSLNRESIHPIPSVLDLRHLAGTVAGAEHVGIQSDIDLHEKAAFDKHQKQQEFKHRGSQKETTVETPNVYDPTTLLVAEDAPLRYDVDIVTKLIVYAGIGFLAVCPVIMLFQFCGLSS</sequence>
<dbReference type="Proteomes" id="UP000646827">
    <property type="component" value="Unassembled WGS sequence"/>
</dbReference>
<protein>
    <recommendedName>
        <fullName evidence="9">Phosphatidic acid phosphatase type 2/haloperoxidase domain-containing protein</fullName>
    </recommendedName>
</protein>
<feature type="transmembrane region" description="Helical" evidence="8">
    <location>
        <begin position="226"/>
        <end position="245"/>
    </location>
</feature>
<feature type="transmembrane region" description="Helical" evidence="8">
    <location>
        <begin position="167"/>
        <end position="185"/>
    </location>
</feature>
<comment type="similarity">
    <text evidence="7">Belongs to the type 2 lipid phosphate phosphatase family.</text>
</comment>
<keyword evidence="11" id="KW-1185">Reference proteome</keyword>
<dbReference type="EMBL" id="JAEPRB010000101">
    <property type="protein sequence ID" value="KAG2221735.1"/>
    <property type="molecule type" value="Genomic_DNA"/>
</dbReference>
<dbReference type="InterPro" id="IPR036938">
    <property type="entry name" value="PAP2/HPO_sf"/>
</dbReference>
<dbReference type="Gene3D" id="1.20.144.10">
    <property type="entry name" value="Phosphatidic acid phosphatase type 2/haloperoxidase"/>
    <property type="match status" value="1"/>
</dbReference>
<reference evidence="10 11" key="1">
    <citation type="submission" date="2020-12" db="EMBL/GenBank/DDBJ databases">
        <title>Metabolic potential, ecology and presence of endohyphal bacteria is reflected in genomic diversity of Mucoromycotina.</title>
        <authorList>
            <person name="Muszewska A."/>
            <person name="Okrasinska A."/>
            <person name="Steczkiewicz K."/>
            <person name="Drgas O."/>
            <person name="Orlowska M."/>
            <person name="Perlinska-Lenart U."/>
            <person name="Aleksandrzak-Piekarczyk T."/>
            <person name="Szatraj K."/>
            <person name="Zielenkiewicz U."/>
            <person name="Pilsyk S."/>
            <person name="Malc E."/>
            <person name="Mieczkowski P."/>
            <person name="Kruszewska J.S."/>
            <person name="Biernat P."/>
            <person name="Pawlowska J."/>
        </authorList>
    </citation>
    <scope>NUCLEOTIDE SEQUENCE [LARGE SCALE GENOMIC DNA]</scope>
    <source>
        <strain evidence="10 11">CBS 142.35</strain>
    </source>
</reference>
<dbReference type="SMART" id="SM00014">
    <property type="entry name" value="acidPPc"/>
    <property type="match status" value="1"/>
</dbReference>
<evidence type="ECO:0000256" key="2">
    <source>
        <dbReference type="ARBA" id="ARBA00022692"/>
    </source>
</evidence>
<feature type="transmembrane region" description="Helical" evidence="8">
    <location>
        <begin position="64"/>
        <end position="87"/>
    </location>
</feature>
<comment type="caution">
    <text evidence="10">The sequence shown here is derived from an EMBL/GenBank/DDBJ whole genome shotgun (WGS) entry which is preliminary data.</text>
</comment>
<keyword evidence="3" id="KW-0378">Hydrolase</keyword>
<evidence type="ECO:0000259" key="9">
    <source>
        <dbReference type="SMART" id="SM00014"/>
    </source>
</evidence>
<dbReference type="SUPFAM" id="SSF48317">
    <property type="entry name" value="Acid phosphatase/Vanadium-dependent haloperoxidase"/>
    <property type="match status" value="1"/>
</dbReference>
<feature type="transmembrane region" description="Helical" evidence="8">
    <location>
        <begin position="441"/>
        <end position="461"/>
    </location>
</feature>
<dbReference type="InterPro" id="IPR000326">
    <property type="entry name" value="PAP2/HPO"/>
</dbReference>
<dbReference type="CDD" id="cd03388">
    <property type="entry name" value="PAP2_SPPase1"/>
    <property type="match status" value="1"/>
</dbReference>
<evidence type="ECO:0000256" key="5">
    <source>
        <dbReference type="ARBA" id="ARBA00022989"/>
    </source>
</evidence>
<gene>
    <name evidence="10" type="ORF">INT45_007141</name>
</gene>
<evidence type="ECO:0000256" key="3">
    <source>
        <dbReference type="ARBA" id="ARBA00022801"/>
    </source>
</evidence>
<proteinExistence type="inferred from homology"/>
<evidence type="ECO:0000313" key="10">
    <source>
        <dbReference type="EMBL" id="KAG2221735.1"/>
    </source>
</evidence>
<keyword evidence="6 8" id="KW-0472">Membrane</keyword>
<dbReference type="GO" id="GO:0042392">
    <property type="term" value="F:sphingosine-1-phosphate phosphatase activity"/>
    <property type="evidence" value="ECO:0007669"/>
    <property type="project" value="TreeGrafter"/>
</dbReference>
<dbReference type="PANTHER" id="PTHR14969:SF28">
    <property type="entry name" value="DIHYDROSPHINGOSINE 1-PHOSPHATE PHOSPHATASE LCB3-RELATED"/>
    <property type="match status" value="1"/>
</dbReference>
<evidence type="ECO:0000256" key="8">
    <source>
        <dbReference type="SAM" id="Phobius"/>
    </source>
</evidence>
<feature type="transmembrane region" description="Helical" evidence="8">
    <location>
        <begin position="293"/>
        <end position="315"/>
    </location>
</feature>
<dbReference type="Pfam" id="PF01569">
    <property type="entry name" value="PAP2"/>
    <property type="match status" value="1"/>
</dbReference>
<keyword evidence="2 8" id="KW-0812">Transmembrane</keyword>